<keyword evidence="2" id="KW-1185">Reference proteome</keyword>
<organism evidence="1 2">
    <name type="scientific">Colwellia marinimaniae</name>
    <dbReference type="NCBI Taxonomy" id="1513592"/>
    <lineage>
        <taxon>Bacteria</taxon>
        <taxon>Pseudomonadati</taxon>
        <taxon>Pseudomonadota</taxon>
        <taxon>Gammaproteobacteria</taxon>
        <taxon>Alteromonadales</taxon>
        <taxon>Colwelliaceae</taxon>
        <taxon>Colwellia</taxon>
    </lineage>
</organism>
<comment type="caution">
    <text evidence="1">The sequence shown here is derived from an EMBL/GenBank/DDBJ whole genome shotgun (WGS) entry which is preliminary data.</text>
</comment>
<sequence>MGANNKEIAKYLLLIKKITAWKIKSPDHKYLVDDVVQEVFLKLFKQNFFDENKFESEDDRKMITSYIRRTVHSCYLDQLIVLGFIRRLTKAERLSLVGPYENIKKKKIEDTCEGDIALPPIESPEQYIFVKEAYQWIKSCFDKLLLNISNFDRQKFFEAAFWDFNEYDLPLNKLAVHIGYSSSNPTQELKRFIDKISLCTQPHGVVVTNPHEQIQFLRELIAHSEERT</sequence>
<evidence type="ECO:0000313" key="2">
    <source>
        <dbReference type="Proteomes" id="UP000197068"/>
    </source>
</evidence>
<name>A0ABQ0MZR1_9GAMM</name>
<evidence type="ECO:0000313" key="1">
    <source>
        <dbReference type="EMBL" id="GAW97857.1"/>
    </source>
</evidence>
<dbReference type="RefSeq" id="WP_057180700.1">
    <property type="nucleotide sequence ID" value="NZ_BDQM01000052.1"/>
</dbReference>
<accession>A0ABQ0MZR1</accession>
<dbReference type="Proteomes" id="UP000197068">
    <property type="component" value="Unassembled WGS sequence"/>
</dbReference>
<dbReference type="EMBL" id="BDQM01000052">
    <property type="protein sequence ID" value="GAW97857.1"/>
    <property type="molecule type" value="Genomic_DNA"/>
</dbReference>
<protein>
    <recommendedName>
        <fullName evidence="3">Sigma-70 family RNA polymerase sigma factor</fullName>
    </recommendedName>
</protein>
<proteinExistence type="predicted"/>
<evidence type="ECO:0008006" key="3">
    <source>
        <dbReference type="Google" id="ProtNLM"/>
    </source>
</evidence>
<gene>
    <name evidence="1" type="ORF">MTCD1_03505</name>
</gene>
<reference evidence="1 2" key="1">
    <citation type="submission" date="2017-06" db="EMBL/GenBank/DDBJ databases">
        <title>Whole Genome Sequences of Colwellia marinimaniae MTCD1.</title>
        <authorList>
            <person name="Kusumoto H."/>
            <person name="Inoue M."/>
            <person name="Tanikawa K."/>
            <person name="Maeji H."/>
            <person name="Cameron J.H."/>
            <person name="Bartlett D.H."/>
        </authorList>
    </citation>
    <scope>NUCLEOTIDE SEQUENCE [LARGE SCALE GENOMIC DNA]</scope>
    <source>
        <strain evidence="1 2">MTCD1</strain>
    </source>
</reference>